<dbReference type="PROSITE" id="PS00955">
    <property type="entry name" value="IGP_DEHYDRATASE_2"/>
    <property type="match status" value="1"/>
</dbReference>
<keyword evidence="3 5" id="KW-0368">Histidine biosynthesis</keyword>
<dbReference type="NCBIfam" id="NF002111">
    <property type="entry name" value="PRK00951.2-1"/>
    <property type="match status" value="1"/>
</dbReference>
<dbReference type="EC" id="4.2.1.19" evidence="5 6"/>
<keyword evidence="2 5" id="KW-0028">Amino-acid biosynthesis</keyword>
<dbReference type="SUPFAM" id="SSF54211">
    <property type="entry name" value="Ribosomal protein S5 domain 2-like"/>
    <property type="match status" value="2"/>
</dbReference>
<gene>
    <name evidence="5 7" type="primary">hisB</name>
    <name evidence="7" type="ORF">GCM10008919_07650</name>
</gene>
<dbReference type="Gene3D" id="3.30.230.40">
    <property type="entry name" value="Imidazole glycerol phosphate dehydratase, domain 1"/>
    <property type="match status" value="2"/>
</dbReference>
<protein>
    <recommendedName>
        <fullName evidence="5 6">Imidazoleglycerol-phosphate dehydratase</fullName>
        <shortName evidence="5">IGPD</shortName>
        <ecNumber evidence="5 6">4.2.1.19</ecNumber>
    </recommendedName>
</protein>
<evidence type="ECO:0000256" key="2">
    <source>
        <dbReference type="ARBA" id="ARBA00022605"/>
    </source>
</evidence>
<dbReference type="PROSITE" id="PS00954">
    <property type="entry name" value="IGP_DEHYDRATASE_1"/>
    <property type="match status" value="1"/>
</dbReference>
<dbReference type="CDD" id="cd07914">
    <property type="entry name" value="IGPD"/>
    <property type="match status" value="1"/>
</dbReference>
<keyword evidence="8" id="KW-1185">Reference proteome</keyword>
<comment type="subcellular location">
    <subcellularLocation>
        <location evidence="5 6">Cytoplasm</location>
    </subcellularLocation>
</comment>
<dbReference type="HAMAP" id="MF_00076">
    <property type="entry name" value="HisB"/>
    <property type="match status" value="1"/>
</dbReference>
<dbReference type="RefSeq" id="WP_304988306.1">
    <property type="nucleotide sequence ID" value="NZ_BAAACR010000004.1"/>
</dbReference>
<evidence type="ECO:0000313" key="8">
    <source>
        <dbReference type="Proteomes" id="UP001500399"/>
    </source>
</evidence>
<accession>A0ABP3CIS2</accession>
<keyword evidence="5" id="KW-0963">Cytoplasm</keyword>
<reference evidence="8" key="1">
    <citation type="journal article" date="2019" name="Int. J. Syst. Evol. Microbiol.">
        <title>The Global Catalogue of Microorganisms (GCM) 10K type strain sequencing project: providing services to taxonomists for standard genome sequencing and annotation.</title>
        <authorList>
            <consortium name="The Broad Institute Genomics Platform"/>
            <consortium name="The Broad Institute Genome Sequencing Center for Infectious Disease"/>
            <person name="Wu L."/>
            <person name="Ma J."/>
        </authorList>
    </citation>
    <scope>NUCLEOTIDE SEQUENCE [LARGE SCALE GENOMIC DNA]</scope>
    <source>
        <strain evidence="8">JCM 8542</strain>
    </source>
</reference>
<comment type="caution">
    <text evidence="7">The sequence shown here is derived from an EMBL/GenBank/DDBJ whole genome shotgun (WGS) entry which is preliminary data.</text>
</comment>
<sequence length="199" mass="21732">MSIRNAEIHRKTGETDVTVSVGIDGTGVSEIDTGIGFFDHMLTLFASHGRFDLTVKCDGDIEVDGHHSVEDIGITMGQAFYAALGEKRGITRYGSFYLPMDETLVLAALDISGRPFLVYDPGDTPMTPMIGGYDTELTEEFLRAFAFHAGLTLHVKILYGTNSHHKVEAIFKAVAHALRIAAEKDARLEDMIPSTKGLL</sequence>
<evidence type="ECO:0000313" key="7">
    <source>
        <dbReference type="EMBL" id="GAA0206861.1"/>
    </source>
</evidence>
<dbReference type="PANTHER" id="PTHR23133:SF2">
    <property type="entry name" value="IMIDAZOLEGLYCEROL-PHOSPHATE DEHYDRATASE"/>
    <property type="match status" value="1"/>
</dbReference>
<dbReference type="InterPro" id="IPR038494">
    <property type="entry name" value="IGPD_sf"/>
</dbReference>
<dbReference type="NCBIfam" id="NF002114">
    <property type="entry name" value="PRK00951.2-4"/>
    <property type="match status" value="1"/>
</dbReference>
<dbReference type="PANTHER" id="PTHR23133">
    <property type="entry name" value="IMIDAZOLEGLYCEROL-PHOSPHATE DEHYDRATASE HIS7"/>
    <property type="match status" value="1"/>
</dbReference>
<evidence type="ECO:0000256" key="3">
    <source>
        <dbReference type="ARBA" id="ARBA00023102"/>
    </source>
</evidence>
<keyword evidence="4 5" id="KW-0456">Lyase</keyword>
<evidence type="ECO:0000256" key="1">
    <source>
        <dbReference type="ARBA" id="ARBA00005047"/>
    </source>
</evidence>
<dbReference type="InterPro" id="IPR000807">
    <property type="entry name" value="ImidazoleglycerolP_deHydtase"/>
</dbReference>
<evidence type="ECO:0000256" key="6">
    <source>
        <dbReference type="RuleBase" id="RU000599"/>
    </source>
</evidence>
<organism evidence="7 8">
    <name type="scientific">Selenomonas dianae</name>
    <dbReference type="NCBI Taxonomy" id="135079"/>
    <lineage>
        <taxon>Bacteria</taxon>
        <taxon>Bacillati</taxon>
        <taxon>Bacillota</taxon>
        <taxon>Negativicutes</taxon>
        <taxon>Selenomonadales</taxon>
        <taxon>Selenomonadaceae</taxon>
        <taxon>Selenomonas</taxon>
    </lineage>
</organism>
<dbReference type="InterPro" id="IPR020568">
    <property type="entry name" value="Ribosomal_Su5_D2-typ_SF"/>
</dbReference>
<dbReference type="EMBL" id="BAAACR010000004">
    <property type="protein sequence ID" value="GAA0206861.1"/>
    <property type="molecule type" value="Genomic_DNA"/>
</dbReference>
<dbReference type="InterPro" id="IPR020565">
    <property type="entry name" value="ImidazoleglycerP_deHydtase_CS"/>
</dbReference>
<proteinExistence type="inferred from homology"/>
<dbReference type="Pfam" id="PF00475">
    <property type="entry name" value="IGPD"/>
    <property type="match status" value="1"/>
</dbReference>
<dbReference type="Proteomes" id="UP001500399">
    <property type="component" value="Unassembled WGS sequence"/>
</dbReference>
<name>A0ABP3CIS2_9FIRM</name>
<comment type="pathway">
    <text evidence="1 5 6">Amino-acid biosynthesis; L-histidine biosynthesis; L-histidine from 5-phospho-alpha-D-ribose 1-diphosphate: step 6/9.</text>
</comment>
<comment type="similarity">
    <text evidence="5 6">Belongs to the imidazoleglycerol-phosphate dehydratase family.</text>
</comment>
<evidence type="ECO:0000256" key="4">
    <source>
        <dbReference type="ARBA" id="ARBA00023239"/>
    </source>
</evidence>
<evidence type="ECO:0000256" key="5">
    <source>
        <dbReference type="HAMAP-Rule" id="MF_00076"/>
    </source>
</evidence>
<comment type="catalytic activity">
    <reaction evidence="5 6">
        <text>D-erythro-1-(imidazol-4-yl)glycerol 3-phosphate = 3-(imidazol-4-yl)-2-oxopropyl phosphate + H2O</text>
        <dbReference type="Rhea" id="RHEA:11040"/>
        <dbReference type="ChEBI" id="CHEBI:15377"/>
        <dbReference type="ChEBI" id="CHEBI:57766"/>
        <dbReference type="ChEBI" id="CHEBI:58278"/>
        <dbReference type="EC" id="4.2.1.19"/>
    </reaction>
</comment>